<dbReference type="GO" id="GO:0006950">
    <property type="term" value="P:response to stress"/>
    <property type="evidence" value="ECO:0007669"/>
    <property type="project" value="TreeGrafter"/>
</dbReference>
<gene>
    <name evidence="2" type="ORF">EV382_2001</name>
</gene>
<dbReference type="InterPro" id="IPR036388">
    <property type="entry name" value="WH-like_DNA-bd_sf"/>
</dbReference>
<evidence type="ECO:0000313" key="3">
    <source>
        <dbReference type="Proteomes" id="UP000293781"/>
    </source>
</evidence>
<keyword evidence="3" id="KW-1185">Reference proteome</keyword>
<dbReference type="Gene3D" id="1.10.10.10">
    <property type="entry name" value="Winged helix-like DNA-binding domain superfamily/Winged helix DNA-binding domain"/>
    <property type="match status" value="1"/>
</dbReference>
<feature type="domain" description="HTH marR-type" evidence="1">
    <location>
        <begin position="16"/>
        <end position="152"/>
    </location>
</feature>
<dbReference type="InterPro" id="IPR036390">
    <property type="entry name" value="WH_DNA-bd_sf"/>
</dbReference>
<evidence type="ECO:0000313" key="2">
    <source>
        <dbReference type="EMBL" id="RZT78808.1"/>
    </source>
</evidence>
<dbReference type="Pfam" id="PF12802">
    <property type="entry name" value="MarR_2"/>
    <property type="match status" value="1"/>
</dbReference>
<comment type="caution">
    <text evidence="2">The sequence shown here is derived from an EMBL/GenBank/DDBJ whole genome shotgun (WGS) entry which is preliminary data.</text>
</comment>
<evidence type="ECO:0000259" key="1">
    <source>
        <dbReference type="PROSITE" id="PS50995"/>
    </source>
</evidence>
<dbReference type="GO" id="GO:0003677">
    <property type="term" value="F:DNA binding"/>
    <property type="evidence" value="ECO:0007669"/>
    <property type="project" value="UniProtKB-KW"/>
</dbReference>
<reference evidence="2 3" key="1">
    <citation type="submission" date="2019-02" db="EMBL/GenBank/DDBJ databases">
        <title>Sequencing the genomes of 1000 actinobacteria strains.</title>
        <authorList>
            <person name="Klenk H.-P."/>
        </authorList>
    </citation>
    <scope>NUCLEOTIDE SEQUENCE [LARGE SCALE GENOMIC DNA]</scope>
    <source>
        <strain evidence="2 3">DSM 45888</strain>
    </source>
</reference>
<dbReference type="Proteomes" id="UP000293781">
    <property type="component" value="Unassembled WGS sequence"/>
</dbReference>
<protein>
    <submittedName>
        <fullName evidence="2">DNA-binding MarR family transcriptional regulator</fullName>
    </submittedName>
</protein>
<dbReference type="GO" id="GO:0003700">
    <property type="term" value="F:DNA-binding transcription factor activity"/>
    <property type="evidence" value="ECO:0007669"/>
    <property type="project" value="InterPro"/>
</dbReference>
<dbReference type="OrthoDB" id="5432081at2"/>
<accession>A0A4Q7UEU0</accession>
<keyword evidence="2" id="KW-0238">DNA-binding</keyword>
<dbReference type="InterPro" id="IPR000835">
    <property type="entry name" value="HTH_MarR-typ"/>
</dbReference>
<sequence>MSNSSAATPKPLTPDEEALVRALGQVMHILPRAIDADMVGDRQLPLTEYTALMNLSEAPERRMRMNELAALCYLSLSGMTRTIIRLETQGLVRRERCEEDARGWNAVLTDAGFARLEESWPSHLAAVRRRFLQHFEGFDLAALARAFERAGTAEPTD</sequence>
<dbReference type="SMART" id="SM00347">
    <property type="entry name" value="HTH_MARR"/>
    <property type="match status" value="1"/>
</dbReference>
<proteinExistence type="predicted"/>
<dbReference type="EMBL" id="SHKK01000001">
    <property type="protein sequence ID" value="RZT78808.1"/>
    <property type="molecule type" value="Genomic_DNA"/>
</dbReference>
<dbReference type="SUPFAM" id="SSF46785">
    <property type="entry name" value="Winged helix' DNA-binding domain"/>
    <property type="match status" value="1"/>
</dbReference>
<dbReference type="AlphaFoldDB" id="A0A4Q7UEU0"/>
<dbReference type="RefSeq" id="WP_130401265.1">
    <property type="nucleotide sequence ID" value="NZ_JBEZZO010000032.1"/>
</dbReference>
<dbReference type="PROSITE" id="PS50995">
    <property type="entry name" value="HTH_MARR_2"/>
    <property type="match status" value="1"/>
</dbReference>
<dbReference type="PANTHER" id="PTHR33164">
    <property type="entry name" value="TRANSCRIPTIONAL REGULATOR, MARR FAMILY"/>
    <property type="match status" value="1"/>
</dbReference>
<name>A0A4Q7UEU0_9ACTN</name>
<dbReference type="InterPro" id="IPR039422">
    <property type="entry name" value="MarR/SlyA-like"/>
</dbReference>
<organism evidence="2 3">
    <name type="scientific">Micromonospora violae</name>
    <dbReference type="NCBI Taxonomy" id="1278207"/>
    <lineage>
        <taxon>Bacteria</taxon>
        <taxon>Bacillati</taxon>
        <taxon>Actinomycetota</taxon>
        <taxon>Actinomycetes</taxon>
        <taxon>Micromonosporales</taxon>
        <taxon>Micromonosporaceae</taxon>
        <taxon>Micromonospora</taxon>
    </lineage>
</organism>
<dbReference type="PANTHER" id="PTHR33164:SF99">
    <property type="entry name" value="MARR FAMILY REGULATORY PROTEIN"/>
    <property type="match status" value="1"/>
</dbReference>